<dbReference type="EMBL" id="PRDS01000001">
    <property type="protein sequence ID" value="PPB82698.1"/>
    <property type="molecule type" value="Genomic_DNA"/>
</dbReference>
<sequence>MALPWIQLAGIAASSTFAAISALLIWSRLAGHRRHTDLGSPVTGDPTAEILLFDGHDLIDATRAARRLVDGLPGPGSKRDRVLAFLRDRIAGLDDALETLPRTGSVMLHDRHGALHLRAEWLAGRLRLCLWDASKLSPVLPDPLCLRAQEEELDLLRGMMGSAPIPIWRTAPDGSVTWANDAYLKLAAQQGNTVPESLSWPIPVLFPGPHDADQPRRRMLKPTGQGSARWFECHSRPDGESQVHYALPADAAVRAETSLRDFIQTLTKTFADLPIGLAIFDRQRRLTLFNPALVDLTSVEVDFLSARPTLGAFWDRLREARVVPEPRDWHDWRARMTELAEAAASGCHEETWTLPSGETWRVTGRPHPDGAVAFLFEDISAEMTLTRHFRAEIEMGQSVVNSLRSAIAVFSPAGTMLLSNAAYDALWGTQTTDRVSPVTITDSLRLWQKHARPSPIFGEIRDYIANLEERTDWDADIVLTSGERVACRVSPLAGGATLVEFDPVRPALFDLTPIRAPLPVPVAL</sequence>
<dbReference type="SMART" id="SM00091">
    <property type="entry name" value="PAS"/>
    <property type="match status" value="3"/>
</dbReference>
<dbReference type="Proteomes" id="UP000239736">
    <property type="component" value="Unassembled WGS sequence"/>
</dbReference>
<dbReference type="Pfam" id="PF13188">
    <property type="entry name" value="PAS_8"/>
    <property type="match status" value="1"/>
</dbReference>
<feature type="transmembrane region" description="Helical" evidence="1">
    <location>
        <begin position="6"/>
        <end position="26"/>
    </location>
</feature>
<dbReference type="InterPro" id="IPR000014">
    <property type="entry name" value="PAS"/>
</dbReference>
<dbReference type="SUPFAM" id="SSF55785">
    <property type="entry name" value="PYP-like sensor domain (PAS domain)"/>
    <property type="match status" value="2"/>
</dbReference>
<proteinExistence type="predicted"/>
<gene>
    <name evidence="3" type="ORF">LV82_00637</name>
</gene>
<dbReference type="InterPro" id="IPR035965">
    <property type="entry name" value="PAS-like_dom_sf"/>
</dbReference>
<organism evidence="3 4">
    <name type="scientific">Albidovulum inexpectatum</name>
    <dbReference type="NCBI Taxonomy" id="196587"/>
    <lineage>
        <taxon>Bacteria</taxon>
        <taxon>Pseudomonadati</taxon>
        <taxon>Pseudomonadota</taxon>
        <taxon>Alphaproteobacteria</taxon>
        <taxon>Rhodobacterales</taxon>
        <taxon>Paracoccaceae</taxon>
        <taxon>Albidovulum</taxon>
    </lineage>
</organism>
<feature type="domain" description="PAS" evidence="2">
    <location>
        <begin position="264"/>
        <end position="331"/>
    </location>
</feature>
<comment type="caution">
    <text evidence="3">The sequence shown here is derived from an EMBL/GenBank/DDBJ whole genome shotgun (WGS) entry which is preliminary data.</text>
</comment>
<feature type="domain" description="PAS" evidence="2">
    <location>
        <begin position="154"/>
        <end position="221"/>
    </location>
</feature>
<accession>A0A2S5JMS7</accession>
<name>A0A2S5JMS7_9RHOB</name>
<dbReference type="Gene3D" id="3.30.450.20">
    <property type="entry name" value="PAS domain"/>
    <property type="match status" value="1"/>
</dbReference>
<keyword evidence="4" id="KW-1185">Reference proteome</keyword>
<evidence type="ECO:0000313" key="4">
    <source>
        <dbReference type="Proteomes" id="UP000239736"/>
    </source>
</evidence>
<dbReference type="RefSeq" id="WP_104069212.1">
    <property type="nucleotide sequence ID" value="NZ_PRDS01000001.1"/>
</dbReference>
<keyword evidence="1" id="KW-1133">Transmembrane helix</keyword>
<keyword evidence="1" id="KW-0812">Transmembrane</keyword>
<protein>
    <submittedName>
        <fullName evidence="3">PAS domain-containing protein</fullName>
    </submittedName>
</protein>
<dbReference type="OrthoDB" id="9797304at2"/>
<evidence type="ECO:0000259" key="2">
    <source>
        <dbReference type="SMART" id="SM00091"/>
    </source>
</evidence>
<evidence type="ECO:0000256" key="1">
    <source>
        <dbReference type="SAM" id="Phobius"/>
    </source>
</evidence>
<feature type="domain" description="PAS" evidence="2">
    <location>
        <begin position="394"/>
        <end position="461"/>
    </location>
</feature>
<evidence type="ECO:0000313" key="3">
    <source>
        <dbReference type="EMBL" id="PPB82698.1"/>
    </source>
</evidence>
<dbReference type="AlphaFoldDB" id="A0A2S5JMS7"/>
<reference evidence="3 4" key="1">
    <citation type="submission" date="2018-01" db="EMBL/GenBank/DDBJ databases">
        <title>Genomic Encyclopedia of Archaeal and Bacterial Type Strains, Phase II (KMG-II): from individual species to whole genera.</title>
        <authorList>
            <person name="Goeker M."/>
        </authorList>
    </citation>
    <scope>NUCLEOTIDE SEQUENCE [LARGE SCALE GENOMIC DNA]</scope>
    <source>
        <strain evidence="3 4">DSM 12048</strain>
    </source>
</reference>
<keyword evidence="1" id="KW-0472">Membrane</keyword>